<accession>A0A4R2HJN9</accession>
<evidence type="ECO:0000256" key="2">
    <source>
        <dbReference type="ARBA" id="ARBA00006143"/>
    </source>
</evidence>
<evidence type="ECO:0000256" key="4">
    <source>
        <dbReference type="ARBA" id="ARBA00022989"/>
    </source>
</evidence>
<name>A0A4R2HJN9_9ACTN</name>
<keyword evidence="5 6" id="KW-0472">Membrane</keyword>
<dbReference type="Proteomes" id="UP000294508">
    <property type="component" value="Unassembled WGS sequence"/>
</dbReference>
<keyword evidence="4 6" id="KW-1133">Transmembrane helix</keyword>
<feature type="transmembrane region" description="Helical" evidence="6">
    <location>
        <begin position="95"/>
        <end position="118"/>
    </location>
</feature>
<keyword evidence="9" id="KW-1185">Reference proteome</keyword>
<dbReference type="GO" id="GO:0017004">
    <property type="term" value="P:cytochrome complex assembly"/>
    <property type="evidence" value="ECO:0007669"/>
    <property type="project" value="InterPro"/>
</dbReference>
<keyword evidence="3 6" id="KW-0812">Transmembrane</keyword>
<dbReference type="RefSeq" id="WP_132209873.1">
    <property type="nucleotide sequence ID" value="NZ_SLWN01000005.1"/>
</dbReference>
<organism evidence="8 9">
    <name type="scientific">Kribbella steppae</name>
    <dbReference type="NCBI Taxonomy" id="2512223"/>
    <lineage>
        <taxon>Bacteria</taxon>
        <taxon>Bacillati</taxon>
        <taxon>Actinomycetota</taxon>
        <taxon>Actinomycetes</taxon>
        <taxon>Propionibacteriales</taxon>
        <taxon>Kribbellaceae</taxon>
        <taxon>Kribbella</taxon>
    </lineage>
</organism>
<feature type="domain" description="Cytochrome C biogenesis protein transmembrane" evidence="7">
    <location>
        <begin position="14"/>
        <end position="226"/>
    </location>
</feature>
<evidence type="ECO:0000256" key="3">
    <source>
        <dbReference type="ARBA" id="ARBA00022692"/>
    </source>
</evidence>
<dbReference type="InterPro" id="IPR003834">
    <property type="entry name" value="Cyt_c_assmbl_TM_dom"/>
</dbReference>
<dbReference type="OrthoDB" id="9803065at2"/>
<dbReference type="AlphaFoldDB" id="A0A4R2HJN9"/>
<dbReference type="InterPro" id="IPR051790">
    <property type="entry name" value="Cytochrome_c-biogenesis_DsbD"/>
</dbReference>
<gene>
    <name evidence="8" type="ORF">EV652_105182</name>
</gene>
<sequence>MGEWFAESMTGSMLVALPIAVLAGAISFFSPCVVPLLPGYLSYVTGLSAAELGSERRGRMLAGTALFVAGFSAVFILTGVVFGAAGDALLEHQTVITRVLGAATVVLGLVFLGGFGFLQKDLRVHRVPAVGIAAAPLLGVLFGFGWTPCIGPTLGTVMTLAATEGSTGRGATLALVFSLGLGIPFIIAALAFRRMLGAVAWVRAHQLLVIRIGGVLMIAVGLLLLTGVWDSMTADLRQWVSNFGSAV</sequence>
<evidence type="ECO:0000259" key="7">
    <source>
        <dbReference type="Pfam" id="PF02683"/>
    </source>
</evidence>
<reference evidence="8 9" key="1">
    <citation type="journal article" date="2015" name="Stand. Genomic Sci.">
        <title>Genomic Encyclopedia of Bacterial and Archaeal Type Strains, Phase III: the genomes of soil and plant-associated and newly described type strains.</title>
        <authorList>
            <person name="Whitman W.B."/>
            <person name="Woyke T."/>
            <person name="Klenk H.P."/>
            <person name="Zhou Y."/>
            <person name="Lilburn T.G."/>
            <person name="Beck B.J."/>
            <person name="De Vos P."/>
            <person name="Vandamme P."/>
            <person name="Eisen J.A."/>
            <person name="Garrity G."/>
            <person name="Hugenholtz P."/>
            <person name="Kyrpides N.C."/>
        </authorList>
    </citation>
    <scope>NUCLEOTIDE SEQUENCE [LARGE SCALE GENOMIC DNA]</scope>
    <source>
        <strain evidence="8 9">VKM Ac-2572</strain>
    </source>
</reference>
<evidence type="ECO:0000256" key="6">
    <source>
        <dbReference type="SAM" id="Phobius"/>
    </source>
</evidence>
<feature type="transmembrane region" description="Helical" evidence="6">
    <location>
        <begin position="130"/>
        <end position="154"/>
    </location>
</feature>
<dbReference type="Pfam" id="PF02683">
    <property type="entry name" value="DsbD_TM"/>
    <property type="match status" value="1"/>
</dbReference>
<feature type="transmembrane region" description="Helical" evidence="6">
    <location>
        <begin position="174"/>
        <end position="196"/>
    </location>
</feature>
<feature type="transmembrane region" description="Helical" evidence="6">
    <location>
        <begin position="208"/>
        <end position="229"/>
    </location>
</feature>
<evidence type="ECO:0000313" key="9">
    <source>
        <dbReference type="Proteomes" id="UP000294508"/>
    </source>
</evidence>
<evidence type="ECO:0000256" key="5">
    <source>
        <dbReference type="ARBA" id="ARBA00023136"/>
    </source>
</evidence>
<dbReference type="PANTHER" id="PTHR31272:SF4">
    <property type="entry name" value="CYTOCHROME C-TYPE BIOGENESIS PROTEIN HI_1454-RELATED"/>
    <property type="match status" value="1"/>
</dbReference>
<feature type="transmembrane region" description="Helical" evidence="6">
    <location>
        <begin position="61"/>
        <end position="83"/>
    </location>
</feature>
<evidence type="ECO:0000256" key="1">
    <source>
        <dbReference type="ARBA" id="ARBA00004141"/>
    </source>
</evidence>
<dbReference type="EMBL" id="SLWN01000005">
    <property type="protein sequence ID" value="TCO30188.1"/>
    <property type="molecule type" value="Genomic_DNA"/>
</dbReference>
<dbReference type="GO" id="GO:0016020">
    <property type="term" value="C:membrane"/>
    <property type="evidence" value="ECO:0007669"/>
    <property type="project" value="UniProtKB-SubCell"/>
</dbReference>
<feature type="transmembrane region" description="Helical" evidence="6">
    <location>
        <begin position="15"/>
        <end position="41"/>
    </location>
</feature>
<dbReference type="PANTHER" id="PTHR31272">
    <property type="entry name" value="CYTOCHROME C-TYPE BIOGENESIS PROTEIN HI_1454-RELATED"/>
    <property type="match status" value="1"/>
</dbReference>
<comment type="similarity">
    <text evidence="2">Belongs to the DsbD family.</text>
</comment>
<evidence type="ECO:0000313" key="8">
    <source>
        <dbReference type="EMBL" id="TCO30188.1"/>
    </source>
</evidence>
<protein>
    <submittedName>
        <fullName evidence="8">Cytochrome c-type biogenesis protein</fullName>
    </submittedName>
</protein>
<proteinExistence type="inferred from homology"/>
<comment type="caution">
    <text evidence="8">The sequence shown here is derived from an EMBL/GenBank/DDBJ whole genome shotgun (WGS) entry which is preliminary data.</text>
</comment>
<comment type="subcellular location">
    <subcellularLocation>
        <location evidence="1">Membrane</location>
        <topology evidence="1">Multi-pass membrane protein</topology>
    </subcellularLocation>
</comment>